<dbReference type="Pfam" id="PF05857">
    <property type="entry name" value="TraX"/>
    <property type="match status" value="1"/>
</dbReference>
<accession>A0A1J0A3J5</accession>
<keyword evidence="3" id="KW-1185">Reference proteome</keyword>
<keyword evidence="1" id="KW-1133">Transmembrane helix</keyword>
<name>A0A1J0A3J5_9ENTE</name>
<sequence>MNNILKTKRLSIFDIKIIGIILMFIDHIHQMFVPFGIPNWVDWFGRPVATLFFFVSVVGFSHTKSKKRYMLRLYISMILMSFLTFFLEKIVHYDQVVLINNIFRDLFIGTLMMAGIDLITSGKKHKNVLNILCGFLLILLPFISSILVSIALSNPTILQNPSIMTFIMAFMPAIFLAENGIMVLLIPLLYIFRNNRNIQILIIIIAALFYLFMGSIQWIMIFAIIPIMMYNGQKGKGMKYFFYIFYPAHIVLLYLISAFLYNH</sequence>
<feature type="transmembrane region" description="Helical" evidence="1">
    <location>
        <begin position="240"/>
        <end position="261"/>
    </location>
</feature>
<feature type="transmembrane region" description="Helical" evidence="1">
    <location>
        <begin position="12"/>
        <end position="37"/>
    </location>
</feature>
<proteinExistence type="predicted"/>
<dbReference type="Proteomes" id="UP000191200">
    <property type="component" value="Chromosome"/>
</dbReference>
<feature type="transmembrane region" description="Helical" evidence="1">
    <location>
        <begin position="128"/>
        <end position="151"/>
    </location>
</feature>
<feature type="transmembrane region" description="Helical" evidence="1">
    <location>
        <begin position="73"/>
        <end position="91"/>
    </location>
</feature>
<feature type="transmembrane region" description="Helical" evidence="1">
    <location>
        <begin position="97"/>
        <end position="116"/>
    </location>
</feature>
<protein>
    <recommendedName>
        <fullName evidence="4">TraX protein</fullName>
    </recommendedName>
</protein>
<dbReference type="AlphaFoldDB" id="A0A1J0A3J5"/>
<reference evidence="2 3" key="1">
    <citation type="submission" date="2016-09" db="EMBL/GenBank/DDBJ databases">
        <title>Vagococcus teuberi sp. nov., isolated from the Malian artisanal sour milk fene.</title>
        <authorList>
            <person name="Wullschleger S."/>
            <person name="Seifert C."/>
            <person name="Baumgartner S."/>
            <person name="Lacroix C."/>
            <person name="Bonfoh B."/>
            <person name="Stevens M.J."/>
            <person name="Meile L."/>
        </authorList>
    </citation>
    <scope>NUCLEOTIDE SEQUENCE [LARGE SCALE GENOMIC DNA]</scope>
    <source>
        <strain evidence="2 3">DSM 21459</strain>
    </source>
</reference>
<feature type="transmembrane region" description="Helical" evidence="1">
    <location>
        <begin position="200"/>
        <end position="228"/>
    </location>
</feature>
<feature type="transmembrane region" description="Helical" evidence="1">
    <location>
        <begin position="43"/>
        <end position="61"/>
    </location>
</feature>
<dbReference type="InterPro" id="IPR008875">
    <property type="entry name" value="TraX"/>
</dbReference>
<keyword evidence="1" id="KW-0812">Transmembrane</keyword>
<dbReference type="KEGG" id="vte:BHY08_00870"/>
<evidence type="ECO:0000256" key="1">
    <source>
        <dbReference type="SAM" id="Phobius"/>
    </source>
</evidence>
<feature type="transmembrane region" description="Helical" evidence="1">
    <location>
        <begin position="163"/>
        <end position="188"/>
    </location>
</feature>
<keyword evidence="1" id="KW-0472">Membrane</keyword>
<evidence type="ECO:0008006" key="4">
    <source>
        <dbReference type="Google" id="ProtNLM"/>
    </source>
</evidence>
<dbReference type="STRING" id="519472.BHY08_00870"/>
<organism evidence="2 3">
    <name type="scientific">Vagococcus teuberi</name>
    <dbReference type="NCBI Taxonomy" id="519472"/>
    <lineage>
        <taxon>Bacteria</taxon>
        <taxon>Bacillati</taxon>
        <taxon>Bacillota</taxon>
        <taxon>Bacilli</taxon>
        <taxon>Lactobacillales</taxon>
        <taxon>Enterococcaceae</taxon>
        <taxon>Vagococcus</taxon>
    </lineage>
</organism>
<dbReference type="EMBL" id="CP017267">
    <property type="protein sequence ID" value="APB30502.1"/>
    <property type="molecule type" value="Genomic_DNA"/>
</dbReference>
<evidence type="ECO:0000313" key="2">
    <source>
        <dbReference type="EMBL" id="APB30502.1"/>
    </source>
</evidence>
<gene>
    <name evidence="2" type="ORF">BHY08_00870</name>
</gene>
<evidence type="ECO:0000313" key="3">
    <source>
        <dbReference type="Proteomes" id="UP000191200"/>
    </source>
</evidence>